<dbReference type="AlphaFoldDB" id="A0A8I5P1L2"/>
<dbReference type="PANTHER" id="PTHR46254:SF3">
    <property type="entry name" value="SECRETED PROTEIN"/>
    <property type="match status" value="1"/>
</dbReference>
<name>A0A8I5P1L2_PAPAN</name>
<dbReference type="Ensembl" id="ENSPANT00000064828.1">
    <property type="protein sequence ID" value="ENSPANP00000058447.1"/>
    <property type="gene ID" value="ENSPANG00000039264.1"/>
</dbReference>
<evidence type="ECO:0000313" key="2">
    <source>
        <dbReference type="Proteomes" id="UP000028761"/>
    </source>
</evidence>
<dbReference type="Proteomes" id="UP000028761">
    <property type="component" value="Chromosome 14"/>
</dbReference>
<reference evidence="1" key="2">
    <citation type="submission" date="2025-08" db="UniProtKB">
        <authorList>
            <consortium name="Ensembl"/>
        </authorList>
    </citation>
    <scope>IDENTIFICATION</scope>
</reference>
<reference evidence="1 2" key="1">
    <citation type="submission" date="2012-03" db="EMBL/GenBank/DDBJ databases">
        <title>Whole Genome Assembly of Papio anubis.</title>
        <authorList>
            <person name="Liu Y.L."/>
            <person name="Abraham K.A."/>
            <person name="Akbar H.A."/>
            <person name="Ali S.A."/>
            <person name="Anosike U.A."/>
            <person name="Aqrawi P.A."/>
            <person name="Arias F.A."/>
            <person name="Attaway T.A."/>
            <person name="Awwad R.A."/>
            <person name="Babu C.B."/>
            <person name="Bandaranaike D.B."/>
            <person name="Battles P.B."/>
            <person name="Bell A.B."/>
            <person name="Beltran B.B."/>
            <person name="Berhane-Mersha D.B."/>
            <person name="Bess C.B."/>
            <person name="Bickham C.B."/>
            <person name="Bolden T.B."/>
            <person name="Carter K.C."/>
            <person name="Chau D.C."/>
            <person name="Chavez A.C."/>
            <person name="Clerc-Blankenburg K.C."/>
            <person name="Coyle M.C."/>
            <person name="Dao M.D."/>
            <person name="Davila M.L.D."/>
            <person name="Davy-Carroll L.D."/>
            <person name="Denson S.D."/>
            <person name="Dinh H.D."/>
            <person name="Fernandez S.F."/>
            <person name="Fernando P.F."/>
            <person name="Forbes L.F."/>
            <person name="Francis C.F."/>
            <person name="Francisco L.F."/>
            <person name="Fu Q.F."/>
            <person name="Garcia-Iii R.G."/>
            <person name="Garrett T.G."/>
            <person name="Gross S.G."/>
            <person name="Gubbala S.G."/>
            <person name="Hirani K.H."/>
            <person name="Hogues M.H."/>
            <person name="Hollins B.H."/>
            <person name="Jackson L.J."/>
            <person name="Javaid M.J."/>
            <person name="Jhangiani S.J."/>
            <person name="Johnson A.J."/>
            <person name="Johnson B.J."/>
            <person name="Jones J.J."/>
            <person name="Joshi V.J."/>
            <person name="Kalu J.K."/>
            <person name="Khan N.K."/>
            <person name="Korchina V.K."/>
            <person name="Kovar C.K."/>
            <person name="Lago L.L."/>
            <person name="Lara F.L."/>
            <person name="Le T.-K.L."/>
            <person name="Lee S.L."/>
            <person name="Legall-Iii F.L."/>
            <person name="Lemon S.L."/>
            <person name="Liu J.L."/>
            <person name="Liu Y.-S.L."/>
            <person name="Liyanage D.L."/>
            <person name="Lopez J.L."/>
            <person name="Lorensuhewa L.L."/>
            <person name="Mata R.M."/>
            <person name="Mathew T.M."/>
            <person name="Mercado C.M."/>
            <person name="Mercado I.M."/>
            <person name="Morales K.M."/>
            <person name="Morgan M.M."/>
            <person name="Munidasa M.M."/>
            <person name="Ngo D.N."/>
            <person name="Nguyen L.N."/>
            <person name="Nguyen T.N."/>
            <person name="Nguyen N.N."/>
            <person name="Obregon M.O."/>
            <person name="Okwuonu G.O."/>
            <person name="Ongeri F.O."/>
            <person name="Onwere C.O."/>
            <person name="Osifeso I.O."/>
            <person name="Parra A.P."/>
            <person name="Patil S.P."/>
            <person name="Perez A.P."/>
            <person name="Perez Y.P."/>
            <person name="Pham C.P."/>
            <person name="Pu L.-L.P."/>
            <person name="Puazo M.P."/>
            <person name="Quiroz J.Q."/>
            <person name="Rouhana J.R."/>
            <person name="Ruiz M.R."/>
            <person name="Ruiz S.-J.R."/>
            <person name="Saada N.S."/>
            <person name="Santibanez J.S."/>
            <person name="Scheel M.S."/>
            <person name="Schneider B.S."/>
            <person name="Simmons D.S."/>
            <person name="Sisson I.S."/>
            <person name="Tang L.-Y.T."/>
            <person name="Thornton R.T."/>
            <person name="Tisius J.T."/>
            <person name="Toledanes G.T."/>
            <person name="Trejos Z.T."/>
            <person name="Usmani K.U."/>
            <person name="Varghese R.V."/>
            <person name="Vattathil S.V."/>
            <person name="Vee V.V."/>
            <person name="Walker D.W."/>
            <person name="Weissenberger G.W."/>
            <person name="White C.W."/>
            <person name="Williams A.W."/>
            <person name="Woodworth J.W."/>
            <person name="Wright R.W."/>
            <person name="Zhu Y.Z."/>
            <person name="Han Y.H."/>
            <person name="Newsham I.N."/>
            <person name="Nazareth L.N."/>
            <person name="Worley K.W."/>
            <person name="Muzny D.M."/>
            <person name="Rogers J.R."/>
            <person name="Gibbs R.G."/>
        </authorList>
    </citation>
    <scope>NUCLEOTIDE SEQUENCE [LARGE SCALE GENOMIC DNA]</scope>
</reference>
<organism evidence="1 2">
    <name type="scientific">Papio anubis</name>
    <name type="common">Olive baboon</name>
    <dbReference type="NCBI Taxonomy" id="9555"/>
    <lineage>
        <taxon>Eukaryota</taxon>
        <taxon>Metazoa</taxon>
        <taxon>Chordata</taxon>
        <taxon>Craniata</taxon>
        <taxon>Vertebrata</taxon>
        <taxon>Euteleostomi</taxon>
        <taxon>Mammalia</taxon>
        <taxon>Eutheria</taxon>
        <taxon>Euarchontoglires</taxon>
        <taxon>Primates</taxon>
        <taxon>Haplorrhini</taxon>
        <taxon>Catarrhini</taxon>
        <taxon>Cercopithecidae</taxon>
        <taxon>Cercopithecinae</taxon>
        <taxon>Papio</taxon>
    </lineage>
</organism>
<protein>
    <submittedName>
        <fullName evidence="1">Uncharacterized protein</fullName>
    </submittedName>
</protein>
<dbReference type="GeneTree" id="ENSGT00940000164709"/>
<keyword evidence="2" id="KW-1185">Reference proteome</keyword>
<reference evidence="1" key="3">
    <citation type="submission" date="2025-09" db="UniProtKB">
        <authorList>
            <consortium name="Ensembl"/>
        </authorList>
    </citation>
    <scope>IDENTIFICATION</scope>
</reference>
<accession>A0A8I5P1L2</accession>
<evidence type="ECO:0000313" key="1">
    <source>
        <dbReference type="Ensembl" id="ENSPANP00000058447.1"/>
    </source>
</evidence>
<proteinExistence type="predicted"/>
<dbReference type="PANTHER" id="PTHR46254">
    <property type="entry name" value="PROTEIN GVQW1-RELATED"/>
    <property type="match status" value="1"/>
</dbReference>
<sequence>MEGSGYWLVFLEVFWPEHFCGVVSLSFYFPSSITFLLRLPVEAGKAQGREAGRLHGVELTSKFSQQEFLEVPEKQGGGSWAGNKEQWSFTLVTQTGAQWCDFDSPQSPPPGFQRFSCLKLPSSWDYRYAPPLPANFVFLVEMGFLHIGQAGS</sequence>